<dbReference type="InterPro" id="IPR013155">
    <property type="entry name" value="M/V/L/I-tRNA-synth_anticd-bd"/>
</dbReference>
<dbReference type="SUPFAM" id="SSF50677">
    <property type="entry name" value="ValRS/IleRS/LeuRS editing domain"/>
    <property type="match status" value="1"/>
</dbReference>
<dbReference type="Gene3D" id="1.10.10.830">
    <property type="entry name" value="Ile-tRNA synthetase CP2 domain-like"/>
    <property type="match status" value="1"/>
</dbReference>
<dbReference type="GO" id="GO:0002161">
    <property type="term" value="F:aminoacyl-tRNA deacylase activity"/>
    <property type="evidence" value="ECO:0007669"/>
    <property type="project" value="InterPro"/>
</dbReference>
<dbReference type="InterPro" id="IPR002300">
    <property type="entry name" value="aa-tRNA-synth_Ia"/>
</dbReference>
<evidence type="ECO:0000313" key="12">
    <source>
        <dbReference type="EMBL" id="PWN35903.1"/>
    </source>
</evidence>
<evidence type="ECO:0000259" key="10">
    <source>
        <dbReference type="Pfam" id="PF00133"/>
    </source>
</evidence>
<evidence type="ECO:0000256" key="1">
    <source>
        <dbReference type="ARBA" id="ARBA00005594"/>
    </source>
</evidence>
<dbReference type="GO" id="GO:0032543">
    <property type="term" value="P:mitochondrial translation"/>
    <property type="evidence" value="ECO:0007669"/>
    <property type="project" value="TreeGrafter"/>
</dbReference>
<dbReference type="GeneID" id="37021675"/>
<dbReference type="GO" id="GO:0004822">
    <property type="term" value="F:isoleucine-tRNA ligase activity"/>
    <property type="evidence" value="ECO:0007669"/>
    <property type="project" value="UniProtKB-EC"/>
</dbReference>
<dbReference type="GO" id="GO:0005739">
    <property type="term" value="C:mitochondrion"/>
    <property type="evidence" value="ECO:0007669"/>
    <property type="project" value="TreeGrafter"/>
</dbReference>
<dbReference type="Pfam" id="PF00133">
    <property type="entry name" value="tRNA-synt_1"/>
    <property type="match status" value="1"/>
</dbReference>
<dbReference type="HAMAP" id="MF_02002">
    <property type="entry name" value="Ile_tRNA_synth_type1"/>
    <property type="match status" value="1"/>
</dbReference>
<feature type="domain" description="Methionyl/Valyl/Leucyl/Isoleucyl-tRNA synthetase anticodon-binding" evidence="11">
    <location>
        <begin position="780"/>
        <end position="931"/>
    </location>
</feature>
<protein>
    <recommendedName>
        <fullName evidence="2">isoleucine--tRNA ligase</fullName>
        <ecNumber evidence="2">6.1.1.5</ecNumber>
    </recommendedName>
    <alternativeName>
        <fullName evidence="8">Isoleucyl-tRNA synthetase</fullName>
    </alternativeName>
</protein>
<dbReference type="PRINTS" id="PR00984">
    <property type="entry name" value="TRNASYNTHILE"/>
</dbReference>
<evidence type="ECO:0000256" key="2">
    <source>
        <dbReference type="ARBA" id="ARBA00013165"/>
    </source>
</evidence>
<proteinExistence type="inferred from homology"/>
<dbReference type="GO" id="GO:0005524">
    <property type="term" value="F:ATP binding"/>
    <property type="evidence" value="ECO:0007669"/>
    <property type="project" value="UniProtKB-KW"/>
</dbReference>
<dbReference type="Gene3D" id="3.90.740.10">
    <property type="entry name" value="Valyl/Leucyl/Isoleucyl-tRNA synthetase, editing domain"/>
    <property type="match status" value="1"/>
</dbReference>
<dbReference type="CDD" id="cd07960">
    <property type="entry name" value="Anticodon_Ia_Ile_BEm"/>
    <property type="match status" value="1"/>
</dbReference>
<keyword evidence="6 9" id="KW-0648">Protein biosynthesis</keyword>
<dbReference type="Pfam" id="PF08264">
    <property type="entry name" value="Anticodon_1"/>
    <property type="match status" value="1"/>
</dbReference>
<accession>A0A316VHT3</accession>
<dbReference type="OrthoDB" id="10264412at2759"/>
<dbReference type="InParanoid" id="A0A316VHT3"/>
<dbReference type="InterPro" id="IPR050081">
    <property type="entry name" value="Ile-tRNA_ligase"/>
</dbReference>
<keyword evidence="7 9" id="KW-0030">Aminoacyl-tRNA synthetase</keyword>
<dbReference type="PROSITE" id="PS00178">
    <property type="entry name" value="AA_TRNA_LIGASE_I"/>
    <property type="match status" value="1"/>
</dbReference>
<evidence type="ECO:0000256" key="6">
    <source>
        <dbReference type="ARBA" id="ARBA00022917"/>
    </source>
</evidence>
<comment type="similarity">
    <text evidence="1 9">Belongs to the class-I aminoacyl-tRNA synthetase family.</text>
</comment>
<organism evidence="12 13">
    <name type="scientific">Meira miltonrushii</name>
    <dbReference type="NCBI Taxonomy" id="1280837"/>
    <lineage>
        <taxon>Eukaryota</taxon>
        <taxon>Fungi</taxon>
        <taxon>Dikarya</taxon>
        <taxon>Basidiomycota</taxon>
        <taxon>Ustilaginomycotina</taxon>
        <taxon>Exobasidiomycetes</taxon>
        <taxon>Exobasidiales</taxon>
        <taxon>Brachybasidiaceae</taxon>
        <taxon>Meira</taxon>
    </lineage>
</organism>
<gene>
    <name evidence="12" type="ORF">FA14DRAFT_164546</name>
</gene>
<evidence type="ECO:0000256" key="8">
    <source>
        <dbReference type="ARBA" id="ARBA00032665"/>
    </source>
</evidence>
<dbReference type="STRING" id="1280837.A0A316VHT3"/>
<dbReference type="Proteomes" id="UP000245771">
    <property type="component" value="Unassembled WGS sequence"/>
</dbReference>
<evidence type="ECO:0000313" key="13">
    <source>
        <dbReference type="Proteomes" id="UP000245771"/>
    </source>
</evidence>
<dbReference type="EC" id="6.1.1.5" evidence="2"/>
<dbReference type="EMBL" id="KZ819603">
    <property type="protein sequence ID" value="PWN35903.1"/>
    <property type="molecule type" value="Genomic_DNA"/>
</dbReference>
<dbReference type="InterPro" id="IPR009008">
    <property type="entry name" value="Val/Leu/Ile-tRNA-synth_edit"/>
</dbReference>
<dbReference type="GO" id="GO:0006428">
    <property type="term" value="P:isoleucyl-tRNA aminoacylation"/>
    <property type="evidence" value="ECO:0007669"/>
    <property type="project" value="InterPro"/>
</dbReference>
<dbReference type="Gene3D" id="3.40.50.620">
    <property type="entry name" value="HUPs"/>
    <property type="match status" value="2"/>
</dbReference>
<keyword evidence="13" id="KW-1185">Reference proteome</keyword>
<feature type="domain" description="Aminoacyl-tRNA synthetase class Ia" evidence="10">
    <location>
        <begin position="55"/>
        <end position="737"/>
    </location>
</feature>
<evidence type="ECO:0000256" key="3">
    <source>
        <dbReference type="ARBA" id="ARBA00022598"/>
    </source>
</evidence>
<dbReference type="PANTHER" id="PTHR42765">
    <property type="entry name" value="SOLEUCYL-TRNA SYNTHETASE"/>
    <property type="match status" value="1"/>
</dbReference>
<dbReference type="InterPro" id="IPR009080">
    <property type="entry name" value="tRNAsynth_Ia_anticodon-bd"/>
</dbReference>
<dbReference type="SUPFAM" id="SSF47323">
    <property type="entry name" value="Anticodon-binding domain of a subclass of class I aminoacyl-tRNA synthetases"/>
    <property type="match status" value="1"/>
</dbReference>
<dbReference type="PANTHER" id="PTHR42765:SF1">
    <property type="entry name" value="ISOLEUCINE--TRNA LIGASE, MITOCHONDRIAL"/>
    <property type="match status" value="1"/>
</dbReference>
<keyword evidence="4 9" id="KW-0547">Nucleotide-binding</keyword>
<dbReference type="FunCoup" id="A0A316VHT3">
    <property type="interactions" value="436"/>
</dbReference>
<keyword evidence="3 9" id="KW-0436">Ligase</keyword>
<dbReference type="SUPFAM" id="SSF52374">
    <property type="entry name" value="Nucleotidylyl transferase"/>
    <property type="match status" value="1"/>
</dbReference>
<dbReference type="InterPro" id="IPR001412">
    <property type="entry name" value="aa-tRNA-synth_I_CS"/>
</dbReference>
<evidence type="ECO:0000256" key="7">
    <source>
        <dbReference type="ARBA" id="ARBA00023146"/>
    </source>
</evidence>
<name>A0A316VHT3_9BASI</name>
<sequence>MPSCSGTLRQKCFPIAVPISLNAPPKKDDRWSSTLHLPKTKFQIRHDIPTSEAYYQQRTTTELYKWQAAQSDRPAFVLHDGPPYANGSLHVGHALNKVLKDVINRYQVSIGKRVHYVPGWDCHGLPIENKVFGGEEFHGLSPRTAPPDKVRGKARELASDAMQEQLNSFKMYGIMADWSSETTYRTFDKQYVRRQMRIMREMVRRGLIYRAHRPVYWSPSSRSALAEAEIEYDENYVSSSAYVKFPLIAGPTLLKKANDSKKALAGIQEGTNIIIWTTTPWTLPSNMSVNVNPSLTYCIVRAKAGPCDGDYLLIAKDRIPNFEKLKIGLNSTGASGRPVLGDLEILLEFQGTDLIDSTYRHPFLPSNESARPIIAASYVTADSGTGLVHSAPGHGKDDYNVWQEYCQTNPKAAQEAIISPVDDSSCFTKDVRKLIGKSRDNELMGLPVQSEGTRQIIKQLYNSFDLFTEIRYQHRYPIDWRTSQPVIVRCTSQWFANLEAIKEKALAALDNVTFSPASGRGRLEALIRKRNEWCISRQRVWGVPIPVVYNMENDEPLLSIENMEHIENVLMERGIDYWWQGDAEEFVIPSERKGGIKWRKGQDIVDVWFDSGSSWSLLPEAQDSFDKDGNLTIPNAPIADLYLEGTDQHRGWFQSSLLTYIAMADSDSPSAPYKNVVTHGFIIDRKGDKMSKSRGNVLSPQVIIEGEGTRYGEPPYGADVLRFWATRGDPQTDVRISPLIIKKAAEGMRKLRNTCRFILGSIPPAGQGPKLQKEQMDILDRYILNRLLDLDESCRKAYDSFDFAQVVRRANDFCTTDLSSLYMDIVKDRLYSDTLDSTRRQTTVAILDQVLRTIVSILAPIVPHMAEEIHQFYIGEENTDQNESVFKVGWQSVPEEYRDIEAEKECGELLAFRSDLYSVLEKGRQSKVLTTSFGVDVDICTEEDSSFKATLEKYADTLPDLLMVSHVNVHDAISSDTQTEGDLNLQGEHRGVRYSLRSSRGTRCPRCWTYRKEAEEATLCGRCEKAVSGLH</sequence>
<dbReference type="NCBIfam" id="TIGR00392">
    <property type="entry name" value="ileS"/>
    <property type="match status" value="1"/>
</dbReference>
<evidence type="ECO:0000256" key="4">
    <source>
        <dbReference type="ARBA" id="ARBA00022741"/>
    </source>
</evidence>
<reference evidence="12 13" key="1">
    <citation type="journal article" date="2018" name="Mol. Biol. Evol.">
        <title>Broad Genomic Sampling Reveals a Smut Pathogenic Ancestry of the Fungal Clade Ustilaginomycotina.</title>
        <authorList>
            <person name="Kijpornyongpan T."/>
            <person name="Mondo S.J."/>
            <person name="Barry K."/>
            <person name="Sandor L."/>
            <person name="Lee J."/>
            <person name="Lipzen A."/>
            <person name="Pangilinan J."/>
            <person name="LaButti K."/>
            <person name="Hainaut M."/>
            <person name="Henrissat B."/>
            <person name="Grigoriev I.V."/>
            <person name="Spatafora J.W."/>
            <person name="Aime M.C."/>
        </authorList>
    </citation>
    <scope>NUCLEOTIDE SEQUENCE [LARGE SCALE GENOMIC DNA]</scope>
    <source>
        <strain evidence="12 13">MCA 3882</strain>
    </source>
</reference>
<evidence type="ECO:0000259" key="11">
    <source>
        <dbReference type="Pfam" id="PF08264"/>
    </source>
</evidence>
<dbReference type="InterPro" id="IPR033708">
    <property type="entry name" value="Anticodon_Ile_BEm"/>
</dbReference>
<dbReference type="AlphaFoldDB" id="A0A316VHT3"/>
<evidence type="ECO:0000256" key="5">
    <source>
        <dbReference type="ARBA" id="ARBA00022840"/>
    </source>
</evidence>
<dbReference type="InterPro" id="IPR023585">
    <property type="entry name" value="Ile-tRNA-ligase_type1"/>
</dbReference>
<dbReference type="InterPro" id="IPR002301">
    <property type="entry name" value="Ile-tRNA-ligase"/>
</dbReference>
<evidence type="ECO:0000256" key="9">
    <source>
        <dbReference type="RuleBase" id="RU363035"/>
    </source>
</evidence>
<dbReference type="RefSeq" id="XP_025356205.1">
    <property type="nucleotide sequence ID" value="XM_025499894.1"/>
</dbReference>
<dbReference type="Gene3D" id="1.10.730.20">
    <property type="match status" value="1"/>
</dbReference>
<dbReference type="GO" id="GO:0000049">
    <property type="term" value="F:tRNA binding"/>
    <property type="evidence" value="ECO:0007669"/>
    <property type="project" value="InterPro"/>
</dbReference>
<dbReference type="InterPro" id="IPR014729">
    <property type="entry name" value="Rossmann-like_a/b/a_fold"/>
</dbReference>
<keyword evidence="5 9" id="KW-0067">ATP-binding</keyword>